<dbReference type="GO" id="GO:0051920">
    <property type="term" value="F:peroxiredoxin activity"/>
    <property type="evidence" value="ECO:0007669"/>
    <property type="project" value="InterPro"/>
</dbReference>
<dbReference type="AlphaFoldDB" id="A0A1I3R7C7"/>
<dbReference type="InterPro" id="IPR003779">
    <property type="entry name" value="CMD-like"/>
</dbReference>
<dbReference type="PANTHER" id="PTHR33930">
    <property type="entry name" value="ALKYL HYDROPEROXIDE REDUCTASE AHPD"/>
    <property type="match status" value="1"/>
</dbReference>
<dbReference type="RefSeq" id="WP_092267275.1">
    <property type="nucleotide sequence ID" value="NZ_FORT01000003.1"/>
</dbReference>
<dbReference type="NCBIfam" id="TIGR00778">
    <property type="entry name" value="ahpD_dom"/>
    <property type="match status" value="2"/>
</dbReference>
<dbReference type="Pfam" id="PF02627">
    <property type="entry name" value="CMD"/>
    <property type="match status" value="2"/>
</dbReference>
<name>A0A1I3R7C7_9BACL</name>
<evidence type="ECO:0000259" key="1">
    <source>
        <dbReference type="Pfam" id="PF02627"/>
    </source>
</evidence>
<organism evidence="2 3">
    <name type="scientific">Brevibacillus centrosporus</name>
    <dbReference type="NCBI Taxonomy" id="54910"/>
    <lineage>
        <taxon>Bacteria</taxon>
        <taxon>Bacillati</taxon>
        <taxon>Bacillota</taxon>
        <taxon>Bacilli</taxon>
        <taxon>Bacillales</taxon>
        <taxon>Paenibacillaceae</taxon>
        <taxon>Brevibacillus</taxon>
    </lineage>
</organism>
<feature type="domain" description="Carboxymuconolactone decarboxylase-like" evidence="1">
    <location>
        <begin position="23"/>
        <end position="104"/>
    </location>
</feature>
<accession>A0A1I3R7C7</accession>
<gene>
    <name evidence="2" type="ORF">SAMN05518846_103283</name>
</gene>
<dbReference type="InterPro" id="IPR004675">
    <property type="entry name" value="AhpD_core"/>
</dbReference>
<evidence type="ECO:0000313" key="2">
    <source>
        <dbReference type="EMBL" id="SFJ41321.1"/>
    </source>
</evidence>
<proteinExistence type="predicted"/>
<keyword evidence="2" id="KW-0560">Oxidoreductase</keyword>
<feature type="domain" description="Carboxymuconolactone decarboxylase-like" evidence="1">
    <location>
        <begin position="133"/>
        <end position="213"/>
    </location>
</feature>
<keyword evidence="2" id="KW-0575">Peroxidase</keyword>
<dbReference type="PANTHER" id="PTHR33930:SF8">
    <property type="entry name" value="4-CARBOXYMUCONOLACTONE DECARBOXYLASE"/>
    <property type="match status" value="1"/>
</dbReference>
<dbReference type="EMBL" id="FORT01000003">
    <property type="protein sequence ID" value="SFJ41321.1"/>
    <property type="molecule type" value="Genomic_DNA"/>
</dbReference>
<evidence type="ECO:0000313" key="3">
    <source>
        <dbReference type="Proteomes" id="UP000198915"/>
    </source>
</evidence>
<dbReference type="InterPro" id="IPR029032">
    <property type="entry name" value="AhpD-like"/>
</dbReference>
<sequence>MSNDSLYKRSNGRRLAELGKLAPTTFQAFNTFNQQAMAEGVLPVKLKELIAVAVAHVTGCPYCIDAHVKKGKRLEATKEEMAEAILVATALKAGSAMAHGANALASYDETGEDDLYTLASMTHYNEFRKENAELFRAYVQFSSQAMKAGKLGEKEKECIAVAVAHVTGCAYCIDAHTKKAKKLGMTKEELAETILVATALKAGAALAHSINALVAYDE</sequence>
<dbReference type="Proteomes" id="UP000198915">
    <property type="component" value="Unassembled WGS sequence"/>
</dbReference>
<dbReference type="Gene3D" id="1.20.1290.10">
    <property type="entry name" value="AhpD-like"/>
    <property type="match status" value="2"/>
</dbReference>
<dbReference type="SUPFAM" id="SSF69118">
    <property type="entry name" value="AhpD-like"/>
    <property type="match status" value="2"/>
</dbReference>
<reference evidence="3" key="1">
    <citation type="submission" date="2016-10" db="EMBL/GenBank/DDBJ databases">
        <authorList>
            <person name="Varghese N."/>
            <person name="Submissions S."/>
        </authorList>
    </citation>
    <scope>NUCLEOTIDE SEQUENCE [LARGE SCALE GENOMIC DNA]</scope>
    <source>
        <strain evidence="3">OK042</strain>
    </source>
</reference>
<dbReference type="STRING" id="1884381.SAMN05518846_103283"/>
<protein>
    <submittedName>
        <fullName evidence="2">Alkylhydroperoxidase AhpD family core domain-containing protein</fullName>
    </submittedName>
</protein>
<keyword evidence="3" id="KW-1185">Reference proteome</keyword>